<comment type="subcellular location">
    <subcellularLocation>
        <location evidence="1">Cell membrane</location>
        <topology evidence="1">Multi-pass membrane protein</topology>
    </subcellularLocation>
</comment>
<keyword evidence="3 10" id="KW-0812">Transmembrane</keyword>
<feature type="coiled-coil region" evidence="9">
    <location>
        <begin position="363"/>
        <end position="417"/>
    </location>
</feature>
<dbReference type="GO" id="GO:0005886">
    <property type="term" value="C:plasma membrane"/>
    <property type="evidence" value="ECO:0007669"/>
    <property type="project" value="UniProtKB-SubCell"/>
</dbReference>
<dbReference type="InterPro" id="IPR033480">
    <property type="entry name" value="sCache_2"/>
</dbReference>
<dbReference type="CDD" id="cd06225">
    <property type="entry name" value="HAMP"/>
    <property type="match status" value="1"/>
</dbReference>
<dbReference type="GeneID" id="97140151"/>
<keyword evidence="2" id="KW-1003">Cell membrane</keyword>
<dbReference type="Pfam" id="PF17200">
    <property type="entry name" value="sCache_2"/>
    <property type="match status" value="1"/>
</dbReference>
<organism evidence="14 15">
    <name type="scientific">Aneurinibacillus thermoaerophilus</name>
    <dbReference type="NCBI Taxonomy" id="143495"/>
    <lineage>
        <taxon>Bacteria</taxon>
        <taxon>Bacillati</taxon>
        <taxon>Bacillota</taxon>
        <taxon>Bacilli</taxon>
        <taxon>Bacillales</taxon>
        <taxon>Paenibacillaceae</taxon>
        <taxon>Aneurinibacillus group</taxon>
        <taxon>Aneurinibacillus</taxon>
    </lineage>
</organism>
<dbReference type="Pfam" id="PF00672">
    <property type="entry name" value="HAMP"/>
    <property type="match status" value="1"/>
</dbReference>
<comment type="similarity">
    <text evidence="7">Belongs to the methyl-accepting chemotaxis (MCP) protein family.</text>
</comment>
<dbReference type="Gene3D" id="6.10.340.10">
    <property type="match status" value="1"/>
</dbReference>
<name>A0A1G8D5A3_ANETH</name>
<dbReference type="Gene3D" id="1.10.287.950">
    <property type="entry name" value="Methyl-accepting chemotaxis protein"/>
    <property type="match status" value="1"/>
</dbReference>
<dbReference type="Proteomes" id="UP000198956">
    <property type="component" value="Unassembled WGS sequence"/>
</dbReference>
<evidence type="ECO:0000259" key="11">
    <source>
        <dbReference type="PROSITE" id="PS50111"/>
    </source>
</evidence>
<feature type="domain" description="HAMP" evidence="12">
    <location>
        <begin position="243"/>
        <end position="283"/>
    </location>
</feature>
<keyword evidence="4 10" id="KW-1133">Transmembrane helix</keyword>
<evidence type="ECO:0000256" key="3">
    <source>
        <dbReference type="ARBA" id="ARBA00022692"/>
    </source>
</evidence>
<keyword evidence="16" id="KW-1185">Reference proteome</keyword>
<dbReference type="SMART" id="SM00283">
    <property type="entry name" value="MA"/>
    <property type="match status" value="1"/>
</dbReference>
<evidence type="ECO:0000256" key="6">
    <source>
        <dbReference type="ARBA" id="ARBA00023224"/>
    </source>
</evidence>
<dbReference type="PROSITE" id="PS50885">
    <property type="entry name" value="HAMP"/>
    <property type="match status" value="1"/>
</dbReference>
<evidence type="ECO:0000256" key="1">
    <source>
        <dbReference type="ARBA" id="ARBA00004651"/>
    </source>
</evidence>
<evidence type="ECO:0000313" key="13">
    <source>
        <dbReference type="EMBL" id="QYY43128.1"/>
    </source>
</evidence>
<evidence type="ECO:0000256" key="8">
    <source>
        <dbReference type="PROSITE-ProRule" id="PRU00284"/>
    </source>
</evidence>
<dbReference type="OrthoDB" id="9810264at2"/>
<evidence type="ECO:0000256" key="5">
    <source>
        <dbReference type="ARBA" id="ARBA00023136"/>
    </source>
</evidence>
<reference evidence="14 15" key="1">
    <citation type="submission" date="2016-10" db="EMBL/GenBank/DDBJ databases">
        <authorList>
            <person name="de Groot N.N."/>
        </authorList>
    </citation>
    <scope>NUCLEOTIDE SEQUENCE [LARGE SCALE GENOMIC DNA]</scope>
    <source>
        <strain evidence="14 15">L 420-91</strain>
    </source>
</reference>
<evidence type="ECO:0000256" key="4">
    <source>
        <dbReference type="ARBA" id="ARBA00022989"/>
    </source>
</evidence>
<keyword evidence="5 10" id="KW-0472">Membrane</keyword>
<dbReference type="RefSeq" id="WP_057900013.1">
    <property type="nucleotide sequence ID" value="NZ_CP080764.1"/>
</dbReference>
<keyword evidence="6 8" id="KW-0807">Transducer</keyword>
<evidence type="ECO:0000256" key="10">
    <source>
        <dbReference type="SAM" id="Phobius"/>
    </source>
</evidence>
<keyword evidence="9" id="KW-0175">Coiled coil</keyword>
<dbReference type="EMBL" id="FNDE01000030">
    <property type="protein sequence ID" value="SDH52978.1"/>
    <property type="molecule type" value="Genomic_DNA"/>
</dbReference>
<dbReference type="PANTHER" id="PTHR32089">
    <property type="entry name" value="METHYL-ACCEPTING CHEMOTAXIS PROTEIN MCPB"/>
    <property type="match status" value="1"/>
</dbReference>
<feature type="transmembrane region" description="Helical" evidence="10">
    <location>
        <begin position="12"/>
        <end position="35"/>
    </location>
</feature>
<dbReference type="InterPro" id="IPR004089">
    <property type="entry name" value="MCPsignal_dom"/>
</dbReference>
<sequence length="588" mass="64956">MIKRKIIFSIRWKLIIAVTISIMISSSLVGVVTYYSAKSELEKAGIEHLHQIVDGAITIIQVMDEEVKNGHLTLEEAQNRAKDYINGPLLEDKKKRDLSKSHFIYKKEGYMWAYDDNYIAVMHPLGYEGQNQKDFKLEDGSYLIQDLVKAGKNSDPNERLLTYTWKNQDEAKERPQMSYVEYYKPWGWTLGIAVYPEEFYGSLPLIKGVIAGGIALFSLICMGVFIWLFNKKIKLILYVSSIAKKISEGDLTVKTIDTKSQDEIGELANAINEMVTGLKGIIKKVNDASMHVIALSEQLIKNMEQTDEASKQIAITVEGLNQGAEASSQTAEEVASTMEETAIGIERIADSSSRVAETSESSVKEVENGNEALSKAIQQMQSISKSVDDTTSLVKKLEDHSKEIERITDVITEITEQTNLLSLNAAIEAARAGEHGKGFAVVADEVRKLAEQSKKSAEGITGFIKQMQEHTRKVISGMQKEAEEVESGMAVINEAGKSLESIRIAFQHVNNQIQEVSAASQQLSAGAEQVTASIQEMAGVAKEVAVGSENIASAIEKQSSLIDELSSFTITLRNLAQELQLSVDKFKL</sequence>
<feature type="transmembrane region" description="Helical" evidence="10">
    <location>
        <begin position="205"/>
        <end position="229"/>
    </location>
</feature>
<dbReference type="SMART" id="SM01049">
    <property type="entry name" value="Cache_2"/>
    <property type="match status" value="1"/>
</dbReference>
<evidence type="ECO:0000313" key="16">
    <source>
        <dbReference type="Proteomes" id="UP000826616"/>
    </source>
</evidence>
<dbReference type="PANTHER" id="PTHR32089:SF112">
    <property type="entry name" value="LYSOZYME-LIKE PROTEIN-RELATED"/>
    <property type="match status" value="1"/>
</dbReference>
<evidence type="ECO:0000313" key="14">
    <source>
        <dbReference type="EMBL" id="SDH52978.1"/>
    </source>
</evidence>
<dbReference type="SUPFAM" id="SSF58104">
    <property type="entry name" value="Methyl-accepting chemotaxis protein (MCP) signaling domain"/>
    <property type="match status" value="1"/>
</dbReference>
<dbReference type="PROSITE" id="PS50111">
    <property type="entry name" value="CHEMOTAXIS_TRANSDUC_2"/>
    <property type="match status" value="1"/>
</dbReference>
<gene>
    <name evidence="13" type="ORF">K3F53_02105</name>
    <name evidence="14" type="ORF">SAMN04489735_103044</name>
</gene>
<dbReference type="SMART" id="SM00304">
    <property type="entry name" value="HAMP"/>
    <property type="match status" value="2"/>
</dbReference>
<evidence type="ECO:0000256" key="2">
    <source>
        <dbReference type="ARBA" id="ARBA00022475"/>
    </source>
</evidence>
<proteinExistence type="inferred from homology"/>
<reference evidence="13 16" key="2">
    <citation type="submission" date="2021-08" db="EMBL/GenBank/DDBJ databases">
        <title>Complete genome sequence of the strain Aneurinibacillus thermoaerophilus CCM 8960.</title>
        <authorList>
            <person name="Musilova J."/>
            <person name="Kourilova X."/>
            <person name="Pernicova I."/>
            <person name="Bezdicek M."/>
            <person name="Lengerova M."/>
            <person name="Obruca S."/>
            <person name="Sedlar K."/>
        </authorList>
    </citation>
    <scope>NUCLEOTIDE SEQUENCE [LARGE SCALE GENOMIC DNA]</scope>
    <source>
        <strain evidence="13 16">CCM 8960</strain>
    </source>
</reference>
<dbReference type="AlphaFoldDB" id="A0A1G8D5A3"/>
<feature type="domain" description="Methyl-accepting transducer" evidence="11">
    <location>
        <begin position="302"/>
        <end position="538"/>
    </location>
</feature>
<dbReference type="CDD" id="cd11386">
    <property type="entry name" value="MCP_signal"/>
    <property type="match status" value="1"/>
</dbReference>
<dbReference type="EMBL" id="CP080764">
    <property type="protein sequence ID" value="QYY43128.1"/>
    <property type="molecule type" value="Genomic_DNA"/>
</dbReference>
<evidence type="ECO:0000259" key="12">
    <source>
        <dbReference type="PROSITE" id="PS50885"/>
    </source>
</evidence>
<dbReference type="Gene3D" id="3.30.450.20">
    <property type="entry name" value="PAS domain"/>
    <property type="match status" value="1"/>
</dbReference>
<dbReference type="GO" id="GO:0007165">
    <property type="term" value="P:signal transduction"/>
    <property type="evidence" value="ECO:0007669"/>
    <property type="project" value="UniProtKB-KW"/>
</dbReference>
<dbReference type="Proteomes" id="UP000826616">
    <property type="component" value="Chromosome"/>
</dbReference>
<evidence type="ECO:0000256" key="9">
    <source>
        <dbReference type="SAM" id="Coils"/>
    </source>
</evidence>
<accession>A0A1G8D5A3</accession>
<evidence type="ECO:0000313" key="15">
    <source>
        <dbReference type="Proteomes" id="UP000198956"/>
    </source>
</evidence>
<protein>
    <submittedName>
        <fullName evidence="13">Cache domain-containing protein</fullName>
    </submittedName>
    <submittedName>
        <fullName evidence="14">Methyl-accepting chemotaxis sensory transducer with Cache sensor</fullName>
    </submittedName>
</protein>
<dbReference type="InterPro" id="IPR003660">
    <property type="entry name" value="HAMP_dom"/>
</dbReference>
<dbReference type="Pfam" id="PF00015">
    <property type="entry name" value="MCPsignal"/>
    <property type="match status" value="1"/>
</dbReference>
<evidence type="ECO:0000256" key="7">
    <source>
        <dbReference type="ARBA" id="ARBA00029447"/>
    </source>
</evidence>